<accession>A0ABY4UWU6</accession>
<evidence type="ECO:0000256" key="1">
    <source>
        <dbReference type="SAM" id="MobiDB-lite"/>
    </source>
</evidence>
<gene>
    <name evidence="3" type="ORF">K7395_19755</name>
</gene>
<reference evidence="3" key="1">
    <citation type="submission" date="2021-08" db="EMBL/GenBank/DDBJ databases">
        <title>DNA methylation of m4C regulates biosynthesis of daptomycin in Streptomyces roseosporus L30.</title>
        <authorList>
            <person name="Fang J.-L."/>
        </authorList>
    </citation>
    <scope>NUCLEOTIDE SEQUENCE</scope>
    <source>
        <strain evidence="3">L30</strain>
    </source>
</reference>
<feature type="chain" id="PRO_5045110577" evidence="2">
    <location>
        <begin position="31"/>
        <end position="132"/>
    </location>
</feature>
<protein>
    <submittedName>
        <fullName evidence="3">Uncharacterized protein</fullName>
    </submittedName>
</protein>
<name>A0ABY4UWU6_STRFL</name>
<feature type="signal peptide" evidence="2">
    <location>
        <begin position="1"/>
        <end position="30"/>
    </location>
</feature>
<proteinExistence type="predicted"/>
<keyword evidence="4" id="KW-1185">Reference proteome</keyword>
<feature type="region of interest" description="Disordered" evidence="1">
    <location>
        <begin position="78"/>
        <end position="101"/>
    </location>
</feature>
<dbReference type="RefSeq" id="WP_006125591.1">
    <property type="nucleotide sequence ID" value="NZ_CP098609.1"/>
</dbReference>
<evidence type="ECO:0000313" key="4">
    <source>
        <dbReference type="Proteomes" id="UP001056079"/>
    </source>
</evidence>
<dbReference type="Proteomes" id="UP001056079">
    <property type="component" value="Chromosome"/>
</dbReference>
<dbReference type="EMBL" id="CP098609">
    <property type="protein sequence ID" value="USC48802.1"/>
    <property type="molecule type" value="Genomic_DNA"/>
</dbReference>
<evidence type="ECO:0000313" key="3">
    <source>
        <dbReference type="EMBL" id="USC48802.1"/>
    </source>
</evidence>
<feature type="compositionally biased region" description="Polar residues" evidence="1">
    <location>
        <begin position="82"/>
        <end position="101"/>
    </location>
</feature>
<evidence type="ECO:0000256" key="2">
    <source>
        <dbReference type="SAM" id="SignalP"/>
    </source>
</evidence>
<sequence>MISKKAVSWGAALVLATGAGVAAAAAPAWAVPNGCEAAKVSLTSTNGLLKGKATSTCTKSATRALVVEIKWDKNVLPDPLTAKNTDSGTKKSYSASVSSCDKGNKRGYYARGYFTQNDSHHDTKPKDIKSCG</sequence>
<keyword evidence="2" id="KW-0732">Signal</keyword>
<organism evidence="3 4">
    <name type="scientific">Streptomyces filamentosus</name>
    <name type="common">Streptomyces roseosporus</name>
    <dbReference type="NCBI Taxonomy" id="67294"/>
    <lineage>
        <taxon>Bacteria</taxon>
        <taxon>Bacillati</taxon>
        <taxon>Actinomycetota</taxon>
        <taxon>Actinomycetes</taxon>
        <taxon>Kitasatosporales</taxon>
        <taxon>Streptomycetaceae</taxon>
        <taxon>Streptomyces</taxon>
    </lineage>
</organism>